<accession>A0A834Y170</accession>
<feature type="region of interest" description="Disordered" evidence="1">
    <location>
        <begin position="171"/>
        <end position="194"/>
    </location>
</feature>
<dbReference type="Proteomes" id="UP000639338">
    <property type="component" value="Unassembled WGS sequence"/>
</dbReference>
<evidence type="ECO:0000313" key="2">
    <source>
        <dbReference type="EMBL" id="KAF7995828.1"/>
    </source>
</evidence>
<gene>
    <name evidence="2" type="ORF">HCN44_006935</name>
</gene>
<feature type="region of interest" description="Disordered" evidence="1">
    <location>
        <begin position="117"/>
        <end position="136"/>
    </location>
</feature>
<proteinExistence type="predicted"/>
<evidence type="ECO:0000313" key="3">
    <source>
        <dbReference type="Proteomes" id="UP000639338"/>
    </source>
</evidence>
<dbReference type="AlphaFoldDB" id="A0A834Y170"/>
<evidence type="ECO:0000256" key="1">
    <source>
        <dbReference type="SAM" id="MobiDB-lite"/>
    </source>
</evidence>
<dbReference type="EMBL" id="JACMRX010000002">
    <property type="protein sequence ID" value="KAF7995828.1"/>
    <property type="molecule type" value="Genomic_DNA"/>
</dbReference>
<reference evidence="2 3" key="1">
    <citation type="submission" date="2020-08" db="EMBL/GenBank/DDBJ databases">
        <title>Aphidius gifuensis genome sequencing and assembly.</title>
        <authorList>
            <person name="Du Z."/>
        </authorList>
    </citation>
    <scope>NUCLEOTIDE SEQUENCE [LARGE SCALE GENOMIC DNA]</scope>
    <source>
        <strain evidence="2">YNYX2018</strain>
        <tissue evidence="2">Adults</tissue>
    </source>
</reference>
<keyword evidence="3" id="KW-1185">Reference proteome</keyword>
<protein>
    <submittedName>
        <fullName evidence="2">Uncharacterized protein</fullName>
    </submittedName>
</protein>
<organism evidence="2 3">
    <name type="scientific">Aphidius gifuensis</name>
    <name type="common">Parasitoid wasp</name>
    <dbReference type="NCBI Taxonomy" id="684658"/>
    <lineage>
        <taxon>Eukaryota</taxon>
        <taxon>Metazoa</taxon>
        <taxon>Ecdysozoa</taxon>
        <taxon>Arthropoda</taxon>
        <taxon>Hexapoda</taxon>
        <taxon>Insecta</taxon>
        <taxon>Pterygota</taxon>
        <taxon>Neoptera</taxon>
        <taxon>Endopterygota</taxon>
        <taxon>Hymenoptera</taxon>
        <taxon>Apocrita</taxon>
        <taxon>Ichneumonoidea</taxon>
        <taxon>Braconidae</taxon>
        <taxon>Aphidiinae</taxon>
        <taxon>Aphidius</taxon>
    </lineage>
</organism>
<sequence>MSAILRNTLRFVGTAKCATNDSTKYLQTMPHMANRLNDLLALNGPNYLHHQSKRLYLNTRDTNNKLAYFEKSSNVGHFIVSLNSGKIRLLTDELFGRQKNITLPSTFITKLNGMTIEPESHEKKEEEEEETSYNFGGVNVSLDDGKLKLQRQDTGESLILPIIISPDQPGKKIKLGSHKPESKEEEEEEETSFNVGELDVSLDDGKLKLQVKNTGETFILSHAFHIEAQRKPPKTLEDGSIEVLNSPMYLCQCLICGPKIKTKTGLRGFSTPYTRKSTSRLSYITPWHSETQYKLHRPEFRKKLLEYKYRAQEDDDDELTVAPNKCGEMKLQFPMDVSLEGARNVIKIRSSDDFLNFYHTVDIKAYHEYNANNLKNRTSKIGKFAIQLESGDLLIEAREPCDRRINMKQEVRIIVDLDNAVPRICVEPYVMTSYSF</sequence>
<name>A0A834Y170_APHGI</name>
<comment type="caution">
    <text evidence="2">The sequence shown here is derived from an EMBL/GenBank/DDBJ whole genome shotgun (WGS) entry which is preliminary data.</text>
</comment>